<proteinExistence type="predicted"/>
<evidence type="ECO:0000313" key="1">
    <source>
        <dbReference type="EMBL" id="PRC92292.1"/>
    </source>
</evidence>
<dbReference type="AlphaFoldDB" id="A0A2S9GX45"/>
<dbReference type="InterPro" id="IPR006175">
    <property type="entry name" value="YjgF/YER057c/UK114"/>
</dbReference>
<gene>
    <name evidence="1" type="ORF">S2091_2951</name>
</gene>
<name>A0A2S9GX45_9BURK</name>
<dbReference type="InterPro" id="IPR035959">
    <property type="entry name" value="RutC-like_sf"/>
</dbReference>
<dbReference type="PANTHER" id="PTHR47328:SF1">
    <property type="entry name" value="RUTC FAMILY PROTEIN YOAB"/>
    <property type="match status" value="1"/>
</dbReference>
<dbReference type="Gene3D" id="3.30.1330.40">
    <property type="entry name" value="RutC-like"/>
    <property type="match status" value="1"/>
</dbReference>
<dbReference type="OrthoDB" id="6899345at2"/>
<sequence length="122" mass="13260">MQNQEIKRFHVGTRMSEMAVYNRTVYLAGQVTADDSLDIAGQTSSVLAQIDTLLAEAGTDKSHILMCQIYLSDLTHFAAMNQVWEGWVAKGNTPPRATVQAALANPAWLIEVVITAALKAAN</sequence>
<dbReference type="Pfam" id="PF01042">
    <property type="entry name" value="Ribonuc_L-PSP"/>
    <property type="match status" value="1"/>
</dbReference>
<protein>
    <submittedName>
        <fullName evidence="1">Putative translation initiation inhibitor yjgF family</fullName>
    </submittedName>
</protein>
<dbReference type="InterPro" id="IPR035709">
    <property type="entry name" value="YoaB-like"/>
</dbReference>
<dbReference type="Proteomes" id="UP000237839">
    <property type="component" value="Unassembled WGS sequence"/>
</dbReference>
<accession>A0A2S9GX45</accession>
<dbReference type="EMBL" id="PUGF01000014">
    <property type="protein sequence ID" value="PRC92292.1"/>
    <property type="molecule type" value="Genomic_DNA"/>
</dbReference>
<dbReference type="SUPFAM" id="SSF55298">
    <property type="entry name" value="YjgF-like"/>
    <property type="match status" value="1"/>
</dbReference>
<dbReference type="CDD" id="cd06150">
    <property type="entry name" value="YjgF_YER057c_UK114_like_2"/>
    <property type="match status" value="1"/>
</dbReference>
<evidence type="ECO:0000313" key="2">
    <source>
        <dbReference type="Proteomes" id="UP000237839"/>
    </source>
</evidence>
<comment type="caution">
    <text evidence="1">The sequence shown here is derived from an EMBL/GenBank/DDBJ whole genome shotgun (WGS) entry which is preliminary data.</text>
</comment>
<organism evidence="1 2">
    <name type="scientific">Solimicrobium silvestre</name>
    <dbReference type="NCBI Taxonomy" id="2099400"/>
    <lineage>
        <taxon>Bacteria</taxon>
        <taxon>Pseudomonadati</taxon>
        <taxon>Pseudomonadota</taxon>
        <taxon>Betaproteobacteria</taxon>
        <taxon>Burkholderiales</taxon>
        <taxon>Oxalobacteraceae</taxon>
        <taxon>Solimicrobium</taxon>
    </lineage>
</organism>
<reference evidence="1 2" key="1">
    <citation type="submission" date="2018-02" db="EMBL/GenBank/DDBJ databases">
        <title>Solimicrobium silvestre gen. nov., sp. nov., isolated from alpine forest soil.</title>
        <authorList>
            <person name="Margesin R."/>
            <person name="Albuquerque L."/>
            <person name="Zhang D.-C."/>
            <person name="Froufe H.J.C."/>
            <person name="Severino R."/>
            <person name="Roxo I."/>
            <person name="Egas C."/>
            <person name="Da Costa M.S."/>
        </authorList>
    </citation>
    <scope>NUCLEOTIDE SEQUENCE [LARGE SCALE GENOMIC DNA]</scope>
    <source>
        <strain evidence="1 2">S20-91</strain>
    </source>
</reference>
<dbReference type="PANTHER" id="PTHR47328">
    <property type="match status" value="1"/>
</dbReference>
<dbReference type="RefSeq" id="WP_105532701.1">
    <property type="nucleotide sequence ID" value="NZ_PUGF01000014.1"/>
</dbReference>
<keyword evidence="2" id="KW-1185">Reference proteome</keyword>